<dbReference type="Gene3D" id="3.15.10.20">
    <property type="entry name" value="Activator of Hsp90 ATPase Aha1, N-terminal domain"/>
    <property type="match status" value="1"/>
</dbReference>
<dbReference type="Gene3D" id="1.10.10.60">
    <property type="entry name" value="Homeodomain-like"/>
    <property type="match status" value="2"/>
</dbReference>
<evidence type="ECO:0000256" key="1">
    <source>
        <dbReference type="ARBA" id="ARBA00004123"/>
    </source>
</evidence>
<comment type="subcellular location">
    <subcellularLocation>
        <location evidence="2">Chromosome</location>
        <location evidence="2">Telomere</location>
    </subcellularLocation>
    <subcellularLocation>
        <location evidence="1">Nucleus</location>
    </subcellularLocation>
</comment>
<keyword evidence="9" id="KW-0010">Activator</keyword>
<accession>A0A0G4LG55</accession>
<dbReference type="GO" id="GO:0051087">
    <property type="term" value="F:protein-folding chaperone binding"/>
    <property type="evidence" value="ECO:0007669"/>
    <property type="project" value="InterPro"/>
</dbReference>
<dbReference type="SUPFAM" id="SSF55961">
    <property type="entry name" value="Bet v1-like"/>
    <property type="match status" value="1"/>
</dbReference>
<feature type="compositionally biased region" description="Polar residues" evidence="13">
    <location>
        <begin position="808"/>
        <end position="822"/>
    </location>
</feature>
<dbReference type="SMART" id="SM00501">
    <property type="entry name" value="BRIGHT"/>
    <property type="match status" value="1"/>
</dbReference>
<dbReference type="InterPro" id="IPR038104">
    <property type="entry name" value="Rap1_C_sf"/>
</dbReference>
<dbReference type="Pfam" id="PF08327">
    <property type="entry name" value="AHSA1"/>
    <property type="match status" value="1"/>
</dbReference>
<dbReference type="SUPFAM" id="SSF46774">
    <property type="entry name" value="ARID-like"/>
    <property type="match status" value="1"/>
</dbReference>
<dbReference type="Pfam" id="PF09229">
    <property type="entry name" value="Aha1_N"/>
    <property type="match status" value="1"/>
</dbReference>
<feature type="compositionally biased region" description="Basic and acidic residues" evidence="13">
    <location>
        <begin position="1131"/>
        <end position="1143"/>
    </location>
</feature>
<dbReference type="PROSITE" id="PS51011">
    <property type="entry name" value="ARID"/>
    <property type="match status" value="1"/>
</dbReference>
<feature type="compositionally biased region" description="Low complexity" evidence="13">
    <location>
        <begin position="566"/>
        <end position="580"/>
    </location>
</feature>
<keyword evidence="8" id="KW-0805">Transcription regulation</keyword>
<dbReference type="Gene3D" id="3.30.530.20">
    <property type="match status" value="1"/>
</dbReference>
<dbReference type="GO" id="GO:0031848">
    <property type="term" value="P:protection from non-homologous end joining at telomere"/>
    <property type="evidence" value="ECO:0007669"/>
    <property type="project" value="TreeGrafter"/>
</dbReference>
<dbReference type="InterPro" id="IPR036338">
    <property type="entry name" value="Aha1"/>
</dbReference>
<evidence type="ECO:0000256" key="4">
    <source>
        <dbReference type="ARBA" id="ARBA00010467"/>
    </source>
</evidence>
<keyword evidence="10" id="KW-0804">Transcription</keyword>
<feature type="region of interest" description="Disordered" evidence="13">
    <location>
        <begin position="190"/>
        <end position="231"/>
    </location>
</feature>
<dbReference type="Gene3D" id="1.10.150.60">
    <property type="entry name" value="ARID DNA-binding domain"/>
    <property type="match status" value="1"/>
</dbReference>
<dbReference type="InterPro" id="IPR009057">
    <property type="entry name" value="Homeodomain-like_sf"/>
</dbReference>
<evidence type="ECO:0000313" key="16">
    <source>
        <dbReference type="Proteomes" id="UP000044602"/>
    </source>
</evidence>
<feature type="region of interest" description="Disordered" evidence="13">
    <location>
        <begin position="469"/>
        <end position="494"/>
    </location>
</feature>
<sequence>MKGSVGAMNMGNHELKNCKTTSIANNTSTPFFPFHMMIRQLAPMVLHNPNNWHWVNKDVSPWAKEYLATTLLKLQAEDGGVTAKISKLVSMDGDVDVSQRKGKVITIFDVKLVLEYSGSTPDEADVSGTITVPEVAHDTEEDEYVFDVDIFAESKDKQPVKDLVRSKLVPQLRSEFSKLSSALIAEHGKDIQHAPGSNPSSGFSTPKVHAPTSASKSAAQSSTQTNNGGVVNTVTLNETTEFRTSADQLYETFTDPGRIAAFTRAPPKVFEGAKKGGKFELFDGNVSGEYLELESPKRIVQSWRLKQWPAGHFSKLSIEFDQNDVDHVTLMRVSWTGVPVGQEDVTKRNWEEYYVNSIKRTFGSSSHRDNLRVKSQRMSAAITYEGLPGGQLFKGIKFWVAQRVACRKSLLESISNNGGSIVPLEKNADMLIADHMRADAPPSAYSWKWVDDSIKQGILQNKDDGTYLIGHQSQKSRPTASAAPGKSTRTPFTPSDDSDLIKWVLANSKNDKGNTVYQDLERVNNRHTYQSWRDRWVKKLSFLSQEELQKRIIGNTPAQLPEQRDAPAQPQPSESPIQQPKLQNLESAAQLKELASYWPQGQWWHTDYPLEEPVQQRTIDSMLRVTKYVLEADDRLDDLWKEDGILSRLARTKGAGLLTRAVADAARQEIKSHYRNQLERADGSPAEPLELPESPADAQMASPLVSRLRDQSPRNSLPKLSKNEAPQSTQRSRFTPEHDILIAKSVKRAARQGIQAGPKWFQDFAVENPEHTWQSWRNHWLKVLRPRIEAAESKGQKYDFYHEYSKPPFQNQSSSPQENGPSNDKHRGVRQTTTSPDRVEDVIEVKDAQTEPPSPELDDERNEFLANIAAYSEVMELAIDLQPKICRQSVDLYLLHVAVEACRDPDGEEDWQQVAEQLGFARGQYPNAAKLLRKCYENSLRDFVNTLEEPDSQSNAEEGTKDPADGNGTGNGAIVSGASDPEISPEKTKEQWHWQEISHHNTDSTADLSAASGRGSLGAKRDRTTDMVNDASVYGSSAHKRQRRSRDDEIPSTPDNVSKASKVDGNNLTTRSRSNSVIRGRAAKDQVRDSQDTGDDEITPSQQLHQEAKDDSPIPLNLPVKDSARKRQHKSRPETKGAGEHDFTIGTINQGVNRIHEWSANVAEAHERNNEERPALETDQDADEVARKVEYYESFGYSRKIVCRALTATCMETGVASEVMEMLKTHPNQGLPTNMMGVWTSKDDEGLRFICGEPSSDPTIERDRAHNVGRERRRLEHKHGRNRIATRIDFLAIARHEARRKRMETLPIP</sequence>
<dbReference type="Pfam" id="PF11626">
    <property type="entry name" value="Rap1_C"/>
    <property type="match status" value="1"/>
</dbReference>
<name>A0A0G4LG55_VERLO</name>
<reference evidence="16" key="1">
    <citation type="submission" date="2015-05" db="EMBL/GenBank/DDBJ databases">
        <authorList>
            <person name="Fogelqvist Johan"/>
        </authorList>
    </citation>
    <scope>NUCLEOTIDE SEQUENCE [LARGE SCALE GENOMIC DNA]</scope>
</reference>
<feature type="compositionally biased region" description="Polar residues" evidence="13">
    <location>
        <begin position="195"/>
        <end position="204"/>
    </location>
</feature>
<evidence type="ECO:0000256" key="9">
    <source>
        <dbReference type="ARBA" id="ARBA00023159"/>
    </source>
</evidence>
<evidence type="ECO:0000256" key="6">
    <source>
        <dbReference type="ARBA" id="ARBA00022454"/>
    </source>
</evidence>
<evidence type="ECO:0000256" key="11">
    <source>
        <dbReference type="ARBA" id="ARBA00023242"/>
    </source>
</evidence>
<dbReference type="GO" id="GO:0010833">
    <property type="term" value="P:telomere maintenance via telomere lengthening"/>
    <property type="evidence" value="ECO:0007669"/>
    <property type="project" value="TreeGrafter"/>
</dbReference>
<dbReference type="CDD" id="cd11655">
    <property type="entry name" value="rap1_myb-like"/>
    <property type="match status" value="2"/>
</dbReference>
<dbReference type="SMART" id="SM01014">
    <property type="entry name" value="ARID"/>
    <property type="match status" value="1"/>
</dbReference>
<dbReference type="GO" id="GO:0001671">
    <property type="term" value="F:ATPase activator activity"/>
    <property type="evidence" value="ECO:0007669"/>
    <property type="project" value="InterPro"/>
</dbReference>
<feature type="domain" description="ARID" evidence="14">
    <location>
        <begin position="858"/>
        <end position="948"/>
    </location>
</feature>
<dbReference type="SUPFAM" id="SSF46689">
    <property type="entry name" value="Homeodomain-like"/>
    <property type="match status" value="2"/>
</dbReference>
<dbReference type="PANTHER" id="PTHR16466">
    <property type="entry name" value="TELOMERE REPEAT-BINDING FACTOR 2-INTERACTING PROTEIN 1"/>
    <property type="match status" value="1"/>
</dbReference>
<comment type="similarity">
    <text evidence="3">Belongs to the AHA1 family.</text>
</comment>
<dbReference type="CDD" id="cd16100">
    <property type="entry name" value="ARID"/>
    <property type="match status" value="1"/>
</dbReference>
<dbReference type="STRING" id="100787.A0A0G4LG55"/>
<keyword evidence="11" id="KW-0539">Nucleus</keyword>
<protein>
    <recommendedName>
        <fullName evidence="5">Telomeric repeat-binding factor 2-interacting protein 1</fullName>
    </recommendedName>
    <alternativeName>
        <fullName evidence="12">Repressor/activator protein 1 homolog</fullName>
    </alternativeName>
</protein>
<dbReference type="SUPFAM" id="SSF103111">
    <property type="entry name" value="Activator of Hsp90 ATPase, Aha1"/>
    <property type="match status" value="1"/>
</dbReference>
<keyword evidence="7" id="KW-0779">Telomere</keyword>
<feature type="region of interest" description="Disordered" evidence="13">
    <location>
        <begin position="804"/>
        <end position="859"/>
    </location>
</feature>
<dbReference type="Gene3D" id="1.10.10.2170">
    <property type="match status" value="1"/>
</dbReference>
<dbReference type="GO" id="GO:0042162">
    <property type="term" value="F:telomeric DNA binding"/>
    <property type="evidence" value="ECO:0007669"/>
    <property type="project" value="TreeGrafter"/>
</dbReference>
<dbReference type="Proteomes" id="UP000044602">
    <property type="component" value="Unassembled WGS sequence"/>
</dbReference>
<evidence type="ECO:0000256" key="8">
    <source>
        <dbReference type="ARBA" id="ARBA00023015"/>
    </source>
</evidence>
<dbReference type="InterPro" id="IPR023393">
    <property type="entry name" value="START-like_dom_sf"/>
</dbReference>
<evidence type="ECO:0000256" key="12">
    <source>
        <dbReference type="ARBA" id="ARBA00032471"/>
    </source>
</evidence>
<dbReference type="Pfam" id="PF01388">
    <property type="entry name" value="ARID"/>
    <property type="match status" value="1"/>
</dbReference>
<feature type="compositionally biased region" description="Polar residues" evidence="13">
    <location>
        <begin position="724"/>
        <end position="733"/>
    </location>
</feature>
<feature type="region of interest" description="Disordered" evidence="13">
    <location>
        <begin position="675"/>
        <end position="737"/>
    </location>
</feature>
<evidence type="ECO:0000256" key="2">
    <source>
        <dbReference type="ARBA" id="ARBA00004574"/>
    </source>
</evidence>
<organism evidence="15 16">
    <name type="scientific">Verticillium longisporum</name>
    <name type="common">Verticillium dahliae var. longisporum</name>
    <dbReference type="NCBI Taxonomy" id="100787"/>
    <lineage>
        <taxon>Eukaryota</taxon>
        <taxon>Fungi</taxon>
        <taxon>Dikarya</taxon>
        <taxon>Ascomycota</taxon>
        <taxon>Pezizomycotina</taxon>
        <taxon>Sordariomycetes</taxon>
        <taxon>Hypocreomycetidae</taxon>
        <taxon>Glomerellales</taxon>
        <taxon>Plectosphaerellaceae</taxon>
        <taxon>Verticillium</taxon>
    </lineage>
</organism>
<dbReference type="PANTHER" id="PTHR16466:SF6">
    <property type="entry name" value="TELOMERIC REPEAT-BINDING FACTOR 2-INTERACTING PROTEIN 1"/>
    <property type="match status" value="1"/>
</dbReference>
<proteinExistence type="inferred from homology"/>
<evidence type="ECO:0000256" key="7">
    <source>
        <dbReference type="ARBA" id="ARBA00022895"/>
    </source>
</evidence>
<feature type="compositionally biased region" description="Basic and acidic residues" evidence="13">
    <location>
        <begin position="837"/>
        <end position="849"/>
    </location>
</feature>
<evidence type="ECO:0000256" key="10">
    <source>
        <dbReference type="ARBA" id="ARBA00023163"/>
    </source>
</evidence>
<dbReference type="InterPro" id="IPR001606">
    <property type="entry name" value="ARID_dom"/>
</dbReference>
<keyword evidence="6" id="KW-0158">Chromosome</keyword>
<dbReference type="InterPro" id="IPR013538">
    <property type="entry name" value="ASHA1/2-like_C"/>
</dbReference>
<feature type="region of interest" description="Disordered" evidence="13">
    <location>
        <begin position="948"/>
        <end position="1143"/>
    </location>
</feature>
<feature type="compositionally biased region" description="Basic and acidic residues" evidence="13">
    <location>
        <begin position="984"/>
        <end position="1002"/>
    </location>
</feature>
<evidence type="ECO:0000313" key="15">
    <source>
        <dbReference type="EMBL" id="CRK21006.1"/>
    </source>
</evidence>
<feature type="compositionally biased region" description="Polar residues" evidence="13">
    <location>
        <begin position="1053"/>
        <end position="1077"/>
    </location>
</feature>
<evidence type="ECO:0000256" key="3">
    <source>
        <dbReference type="ARBA" id="ARBA00006817"/>
    </source>
</evidence>
<dbReference type="InterPro" id="IPR001357">
    <property type="entry name" value="BRCT_dom"/>
</dbReference>
<dbReference type="InterPro" id="IPR021661">
    <property type="entry name" value="Rap1_C"/>
</dbReference>
<feature type="compositionally biased region" description="Low complexity" evidence="13">
    <location>
        <begin position="212"/>
        <end position="231"/>
    </location>
</feature>
<dbReference type="Pfam" id="PF16589">
    <property type="entry name" value="BRCT_2"/>
    <property type="match status" value="1"/>
</dbReference>
<dbReference type="SMART" id="SM01000">
    <property type="entry name" value="Aha1_N"/>
    <property type="match status" value="1"/>
</dbReference>
<evidence type="ECO:0000256" key="5">
    <source>
        <dbReference type="ARBA" id="ARBA00017805"/>
    </source>
</evidence>
<evidence type="ECO:0000259" key="14">
    <source>
        <dbReference type="PROSITE" id="PS51011"/>
    </source>
</evidence>
<feature type="compositionally biased region" description="Low complexity" evidence="13">
    <location>
        <begin position="684"/>
        <end position="696"/>
    </location>
</feature>
<gene>
    <name evidence="15" type="ORF">BN1708_003372</name>
</gene>
<dbReference type="Pfam" id="PF08914">
    <property type="entry name" value="Myb_Rap1"/>
    <property type="match status" value="2"/>
</dbReference>
<dbReference type="GO" id="GO:0070187">
    <property type="term" value="C:shelterin complex"/>
    <property type="evidence" value="ECO:0007669"/>
    <property type="project" value="TreeGrafter"/>
</dbReference>
<feature type="compositionally biased region" description="Basic and acidic residues" evidence="13">
    <location>
        <begin position="1082"/>
        <end position="1091"/>
    </location>
</feature>
<keyword evidence="16" id="KW-1185">Reference proteome</keyword>
<dbReference type="InterPro" id="IPR015010">
    <property type="entry name" value="TERF2IP_Myb"/>
</dbReference>
<dbReference type="InterPro" id="IPR036431">
    <property type="entry name" value="ARID_dom_sf"/>
</dbReference>
<comment type="similarity">
    <text evidence="4">Belongs to the RAP1 family.</text>
</comment>
<dbReference type="CDD" id="cd08892">
    <property type="entry name" value="SRPBCC_Aha1"/>
    <property type="match status" value="1"/>
</dbReference>
<dbReference type="InterPro" id="IPR015310">
    <property type="entry name" value="AHSA1-like_N"/>
</dbReference>
<dbReference type="InterPro" id="IPR039595">
    <property type="entry name" value="TE2IP/Rap1"/>
</dbReference>
<feature type="region of interest" description="Disordered" evidence="13">
    <location>
        <begin position="556"/>
        <end position="581"/>
    </location>
</feature>
<evidence type="ECO:0000256" key="13">
    <source>
        <dbReference type="SAM" id="MobiDB-lite"/>
    </source>
</evidence>
<dbReference type="EMBL" id="CVQH01012224">
    <property type="protein sequence ID" value="CRK21006.1"/>
    <property type="molecule type" value="Genomic_DNA"/>
</dbReference>